<dbReference type="Gene3D" id="1.25.40.10">
    <property type="entry name" value="Tetratricopeptide repeat domain"/>
    <property type="match status" value="1"/>
</dbReference>
<proteinExistence type="inferred from homology"/>
<gene>
    <name evidence="4" type="ORF">Acr_00g0008930</name>
</gene>
<dbReference type="SUPFAM" id="SSF48452">
    <property type="entry name" value="TPR-like"/>
    <property type="match status" value="1"/>
</dbReference>
<evidence type="ECO:0000313" key="5">
    <source>
        <dbReference type="Proteomes" id="UP000585474"/>
    </source>
</evidence>
<reference evidence="5" key="1">
    <citation type="submission" date="2019-07" db="EMBL/GenBank/DDBJ databases">
        <title>De Novo Assembly of kiwifruit Actinidia rufa.</title>
        <authorList>
            <person name="Sugita-Konishi S."/>
            <person name="Sato K."/>
            <person name="Mori E."/>
            <person name="Abe Y."/>
            <person name="Kisaki G."/>
            <person name="Hamano K."/>
            <person name="Suezawa K."/>
            <person name="Otani M."/>
            <person name="Fukuda T."/>
            <person name="Manabe T."/>
            <person name="Gomi K."/>
            <person name="Tabuchi M."/>
            <person name="Akimitsu K."/>
            <person name="Kataoka I."/>
        </authorList>
    </citation>
    <scope>NUCLEOTIDE SEQUENCE [LARGE SCALE GENOMIC DNA]</scope>
    <source>
        <strain evidence="5">cv. Fuchu</strain>
    </source>
</reference>
<feature type="repeat" description="PPR" evidence="3">
    <location>
        <begin position="18"/>
        <end position="52"/>
    </location>
</feature>
<dbReference type="Pfam" id="PF12854">
    <property type="entry name" value="PPR_1"/>
    <property type="match status" value="1"/>
</dbReference>
<dbReference type="PROSITE" id="PS51375">
    <property type="entry name" value="PPR"/>
    <property type="match status" value="1"/>
</dbReference>
<comment type="caution">
    <text evidence="4">The sequence shown here is derived from an EMBL/GenBank/DDBJ whole genome shotgun (WGS) entry which is preliminary data.</text>
</comment>
<dbReference type="InterPro" id="IPR011990">
    <property type="entry name" value="TPR-like_helical_dom_sf"/>
</dbReference>
<dbReference type="NCBIfam" id="TIGR00756">
    <property type="entry name" value="PPR"/>
    <property type="match status" value="1"/>
</dbReference>
<dbReference type="PANTHER" id="PTHR47941">
    <property type="entry name" value="PENTATRICOPEPTIDE REPEAT-CONTAINING PROTEIN 3, MITOCHONDRIAL"/>
    <property type="match status" value="1"/>
</dbReference>
<dbReference type="EMBL" id="BJWL01000102">
    <property type="protein sequence ID" value="GFS29878.1"/>
    <property type="molecule type" value="Genomic_DNA"/>
</dbReference>
<protein>
    <submittedName>
        <fullName evidence="4">Pentatricopeptide repeat 336</fullName>
    </submittedName>
</protein>
<evidence type="ECO:0000313" key="4">
    <source>
        <dbReference type="EMBL" id="GFS29878.1"/>
    </source>
</evidence>
<keyword evidence="2" id="KW-0677">Repeat</keyword>
<organism evidence="4 5">
    <name type="scientific">Actinidia rufa</name>
    <dbReference type="NCBI Taxonomy" id="165716"/>
    <lineage>
        <taxon>Eukaryota</taxon>
        <taxon>Viridiplantae</taxon>
        <taxon>Streptophyta</taxon>
        <taxon>Embryophyta</taxon>
        <taxon>Tracheophyta</taxon>
        <taxon>Spermatophyta</taxon>
        <taxon>Magnoliopsida</taxon>
        <taxon>eudicotyledons</taxon>
        <taxon>Gunneridae</taxon>
        <taxon>Pentapetalae</taxon>
        <taxon>asterids</taxon>
        <taxon>Ericales</taxon>
        <taxon>Actinidiaceae</taxon>
        <taxon>Actinidia</taxon>
    </lineage>
</organism>
<dbReference type="OrthoDB" id="1698492at2759"/>
<dbReference type="Pfam" id="PF01535">
    <property type="entry name" value="PPR"/>
    <property type="match status" value="1"/>
</dbReference>
<dbReference type="Proteomes" id="UP000585474">
    <property type="component" value="Unassembled WGS sequence"/>
</dbReference>
<keyword evidence="5" id="KW-1185">Reference proteome</keyword>
<accession>A0A7J0DAL2</accession>
<comment type="similarity">
    <text evidence="1">Belongs to the PPR family. P subfamily.</text>
</comment>
<evidence type="ECO:0000256" key="2">
    <source>
        <dbReference type="ARBA" id="ARBA00022737"/>
    </source>
</evidence>
<evidence type="ECO:0000256" key="1">
    <source>
        <dbReference type="ARBA" id="ARBA00007626"/>
    </source>
</evidence>
<sequence length="138" mass="15612">MEAKALLDGMLSSGMKLNSVTYCHLIHGFCKEGNLDEAMNSFKKMFGSGCQPDSDCYFPLVYFFCQSGDFETALQICKESMEKWKRVGFRIFSTMKSVVNGLASIPKVDEARELVGQMKEKFSKFADSWNEVEESLPK</sequence>
<evidence type="ECO:0000256" key="3">
    <source>
        <dbReference type="PROSITE-ProRule" id="PRU00708"/>
    </source>
</evidence>
<dbReference type="AlphaFoldDB" id="A0A7J0DAL2"/>
<dbReference type="InterPro" id="IPR002885">
    <property type="entry name" value="PPR_rpt"/>
</dbReference>
<name>A0A7J0DAL2_9ERIC</name>